<accession>A0ACC5W0Y0</accession>
<keyword evidence="2" id="KW-1185">Reference proteome</keyword>
<comment type="caution">
    <text evidence="1">The sequence shown here is derived from an EMBL/GenBank/DDBJ whole genome shotgun (WGS) entry which is preliminary data.</text>
</comment>
<dbReference type="Proteomes" id="UP001319828">
    <property type="component" value="Unassembled WGS sequence"/>
</dbReference>
<reference evidence="1" key="1">
    <citation type="submission" date="2020-07" db="EMBL/GenBank/DDBJ databases">
        <title>Campylobacter molothri sp. nov. isolated from wild birds.</title>
        <authorList>
            <person name="Miller W.G."/>
            <person name="Chapman M.H."/>
            <person name="Yee E."/>
            <person name="Lopes B.S."/>
            <person name="Forbes K.J."/>
        </authorList>
    </citation>
    <scope>NUCLEOTIDE SEQUENCE</scope>
    <source>
        <strain evidence="1">RM9754</strain>
    </source>
</reference>
<name>A0ACC5W0Y0_9BACT</name>
<dbReference type="EMBL" id="JACHUQ010000001">
    <property type="protein sequence ID" value="MBZ7973885.1"/>
    <property type="molecule type" value="Genomic_DNA"/>
</dbReference>
<organism evidence="1 2">
    <name type="scientific">Campylobacter molothri</name>
    <dbReference type="NCBI Taxonomy" id="1032242"/>
    <lineage>
        <taxon>Bacteria</taxon>
        <taxon>Pseudomonadati</taxon>
        <taxon>Campylobacterota</taxon>
        <taxon>Epsilonproteobacteria</taxon>
        <taxon>Campylobacterales</taxon>
        <taxon>Campylobacteraceae</taxon>
        <taxon>Campylobacter</taxon>
    </lineage>
</organism>
<gene>
    <name evidence="1" type="ORF">H2252_00640</name>
</gene>
<sequence>MKNRGDILFIQERKNFRPIKPLSKIAYLLNATLLLCLLTLFFYFSFKVSVYHFDFALLLEYKKIILNGFLNTLLISFFALGSSIFFGLMICFFSLSRFIVLRFFALFYIEIIRGTPLLVQVLLIYYIIANNLGFDNRYFVGIFILSLFSGAYLAEIFRSGILSIALIQIESARALGLSERQILFYVVFPQALKNILAPISGQLANLIKDSSLLSVIAVNELTQNVQEVNSYVFATLEGYIILAIAYLILTLPISLFSRYLERKYQK</sequence>
<evidence type="ECO:0000313" key="2">
    <source>
        <dbReference type="Proteomes" id="UP001319828"/>
    </source>
</evidence>
<proteinExistence type="predicted"/>
<evidence type="ECO:0000313" key="1">
    <source>
        <dbReference type="EMBL" id="MBZ7973885.1"/>
    </source>
</evidence>
<protein>
    <submittedName>
        <fullName evidence="1">Amino acid ABC transporter permease</fullName>
    </submittedName>
</protein>